<sequence length="309" mass="32819">MRPRVVMLTCLAVSVVVASALLLVPATRVQLEALTTHGKAAAANPGQSPAAKARMIAQAPPPLPILSAPGNPASVTSGSSHTIFFGWAFLDRTTKKITGSANSVTSPNTTESMVKAWIASDYLRTHPSPSDAVLNELHLMIINSNDNIAQKYYKVGGGNADMTRMIKTCGLTHTTIKSGWWAETAMPPQDAVKYGECVADGTAAGKKWTSWVLDQMRHVQGTVAQNNPKDVEVQGGHWGIIDGLPANLVATTSIKNGWTDYGGSWHVNCLAINPAWVLAVEMRTNTDSLQTAADVCAHVAGQLTVTPEI</sequence>
<proteinExistence type="predicted"/>
<dbReference type="Gene3D" id="3.40.710.10">
    <property type="entry name" value="DD-peptidase/beta-lactamase superfamily"/>
    <property type="match status" value="1"/>
</dbReference>
<dbReference type="RefSeq" id="WP_203917129.1">
    <property type="nucleotide sequence ID" value="NZ_BONZ01000014.1"/>
</dbReference>
<accession>A0A8J3QLX2</accession>
<organism evidence="1 2">
    <name type="scientific">Rugosimonospora africana</name>
    <dbReference type="NCBI Taxonomy" id="556532"/>
    <lineage>
        <taxon>Bacteria</taxon>
        <taxon>Bacillati</taxon>
        <taxon>Actinomycetota</taxon>
        <taxon>Actinomycetes</taxon>
        <taxon>Micromonosporales</taxon>
        <taxon>Micromonosporaceae</taxon>
        <taxon>Rugosimonospora</taxon>
    </lineage>
</organism>
<dbReference type="EMBL" id="BONZ01000014">
    <property type="protein sequence ID" value="GIH13440.1"/>
    <property type="molecule type" value="Genomic_DNA"/>
</dbReference>
<keyword evidence="2" id="KW-1185">Reference proteome</keyword>
<dbReference type="InterPro" id="IPR012338">
    <property type="entry name" value="Beta-lactam/transpept-like"/>
</dbReference>
<comment type="caution">
    <text evidence="1">The sequence shown here is derived from an EMBL/GenBank/DDBJ whole genome shotgun (WGS) entry which is preliminary data.</text>
</comment>
<reference evidence="1" key="1">
    <citation type="submission" date="2021-01" db="EMBL/GenBank/DDBJ databases">
        <title>Whole genome shotgun sequence of Rugosimonospora africana NBRC 104875.</title>
        <authorList>
            <person name="Komaki H."/>
            <person name="Tamura T."/>
        </authorList>
    </citation>
    <scope>NUCLEOTIDE SEQUENCE</scope>
    <source>
        <strain evidence="1">NBRC 104875</strain>
    </source>
</reference>
<dbReference type="SUPFAM" id="SSF56601">
    <property type="entry name" value="beta-lactamase/transpeptidase-like"/>
    <property type="match status" value="1"/>
</dbReference>
<name>A0A8J3QLX2_9ACTN</name>
<dbReference type="Proteomes" id="UP000642748">
    <property type="component" value="Unassembled WGS sequence"/>
</dbReference>
<dbReference type="AlphaFoldDB" id="A0A8J3QLX2"/>
<protein>
    <submittedName>
        <fullName evidence="1">Uncharacterized protein</fullName>
    </submittedName>
</protein>
<evidence type="ECO:0000313" key="1">
    <source>
        <dbReference type="EMBL" id="GIH13440.1"/>
    </source>
</evidence>
<evidence type="ECO:0000313" key="2">
    <source>
        <dbReference type="Proteomes" id="UP000642748"/>
    </source>
</evidence>
<gene>
    <name evidence="1" type="ORF">Raf01_16120</name>
</gene>